<name>A0A5D4GQJ3_9HYPH</name>
<dbReference type="Gene3D" id="3.60.21.10">
    <property type="match status" value="1"/>
</dbReference>
<dbReference type="InterPro" id="IPR050126">
    <property type="entry name" value="Ap4A_hydrolase"/>
</dbReference>
<proteinExistence type="predicted"/>
<dbReference type="OrthoDB" id="9807890at2"/>
<dbReference type="Pfam" id="PF00149">
    <property type="entry name" value="Metallophos"/>
    <property type="match status" value="1"/>
</dbReference>
<dbReference type="PANTHER" id="PTHR42850">
    <property type="entry name" value="METALLOPHOSPHOESTERASE"/>
    <property type="match status" value="1"/>
</dbReference>
<evidence type="ECO:0000259" key="1">
    <source>
        <dbReference type="Pfam" id="PF00149"/>
    </source>
</evidence>
<dbReference type="Proteomes" id="UP000323258">
    <property type="component" value="Unassembled WGS sequence"/>
</dbReference>
<dbReference type="EMBL" id="VSZS01000066">
    <property type="protein sequence ID" value="TYR30598.1"/>
    <property type="molecule type" value="Genomic_DNA"/>
</dbReference>
<gene>
    <name evidence="2" type="ORF">FY036_17960</name>
</gene>
<keyword evidence="3" id="KW-1185">Reference proteome</keyword>
<dbReference type="GO" id="GO:0110154">
    <property type="term" value="P:RNA decapping"/>
    <property type="evidence" value="ECO:0007669"/>
    <property type="project" value="TreeGrafter"/>
</dbReference>
<feature type="domain" description="Calcineurin-like phosphoesterase" evidence="1">
    <location>
        <begin position="27"/>
        <end position="180"/>
    </location>
</feature>
<evidence type="ECO:0000313" key="2">
    <source>
        <dbReference type="EMBL" id="TYR30598.1"/>
    </source>
</evidence>
<reference evidence="2 3" key="1">
    <citation type="submission" date="2019-08" db="EMBL/GenBank/DDBJ databases">
        <authorList>
            <person name="Seo Y.L."/>
        </authorList>
    </citation>
    <scope>NUCLEOTIDE SEQUENCE [LARGE SCALE GENOMIC DNA]</scope>
    <source>
        <strain evidence="2 3">MaA-C15</strain>
    </source>
</reference>
<dbReference type="GO" id="GO:0008803">
    <property type="term" value="F:bis(5'-nucleosyl)-tetraphosphatase (symmetrical) activity"/>
    <property type="evidence" value="ECO:0007669"/>
    <property type="project" value="TreeGrafter"/>
</dbReference>
<organism evidence="2 3">
    <name type="scientific">Neoaquamicrobium microcysteis</name>
    <dbReference type="NCBI Taxonomy" id="2682781"/>
    <lineage>
        <taxon>Bacteria</taxon>
        <taxon>Pseudomonadati</taxon>
        <taxon>Pseudomonadota</taxon>
        <taxon>Alphaproteobacteria</taxon>
        <taxon>Hyphomicrobiales</taxon>
        <taxon>Phyllobacteriaceae</taxon>
        <taxon>Neoaquamicrobium</taxon>
    </lineage>
</organism>
<sequence>MRITRRIWPWRRQPRRERLHLDLEGTTVYAIGDIHGCYDELLALERRIVRDAAALDGPKLIVCLGDYVDRGPASRQVVEHLLQPPPEGFDRICLAGNHDVAMLDFIEGRLDLGDWMTLGAEKTLASYGIDVAYLDEIYRRPAQLDAFIRQSFPEAHVAFLRSLPVLAHSDKLVFVHAGIRPEVPLAEQKEDDLLMIGAGFLESLDLPDRWVVHGHTRVRQPQLASRRIGIDTACYATGVLTAVRIRATRVQFLFSRELGPSRKTPAAPDHPDSSLNTS</sequence>
<dbReference type="GO" id="GO:0016791">
    <property type="term" value="F:phosphatase activity"/>
    <property type="evidence" value="ECO:0007669"/>
    <property type="project" value="TreeGrafter"/>
</dbReference>
<accession>A0A5D4GQJ3</accession>
<comment type="caution">
    <text evidence="2">The sequence shown here is derived from an EMBL/GenBank/DDBJ whole genome shotgun (WGS) entry which is preliminary data.</text>
</comment>
<dbReference type="GO" id="GO:0005737">
    <property type="term" value="C:cytoplasm"/>
    <property type="evidence" value="ECO:0007669"/>
    <property type="project" value="TreeGrafter"/>
</dbReference>
<evidence type="ECO:0000313" key="3">
    <source>
        <dbReference type="Proteomes" id="UP000323258"/>
    </source>
</evidence>
<reference evidence="2 3" key="2">
    <citation type="submission" date="2019-09" db="EMBL/GenBank/DDBJ databases">
        <title>Mesorhizobium sp. MaA-C15 isolated from Microcystis aeruginosa.</title>
        <authorList>
            <person name="Jeong S.E."/>
            <person name="Jin H.M."/>
            <person name="Jeon C.O."/>
        </authorList>
    </citation>
    <scope>NUCLEOTIDE SEQUENCE [LARGE SCALE GENOMIC DNA]</scope>
    <source>
        <strain evidence="2 3">MaA-C15</strain>
    </source>
</reference>
<dbReference type="SUPFAM" id="SSF56300">
    <property type="entry name" value="Metallo-dependent phosphatases"/>
    <property type="match status" value="1"/>
</dbReference>
<dbReference type="AlphaFoldDB" id="A0A5D4GQJ3"/>
<dbReference type="PANTHER" id="PTHR42850:SF4">
    <property type="entry name" value="ZINC-DEPENDENT ENDOPOLYPHOSPHATASE"/>
    <property type="match status" value="1"/>
</dbReference>
<dbReference type="InterPro" id="IPR004843">
    <property type="entry name" value="Calcineurin-like_PHP"/>
</dbReference>
<dbReference type="RefSeq" id="WP_148916134.1">
    <property type="nucleotide sequence ID" value="NZ_VSZS01000066.1"/>
</dbReference>
<protein>
    <submittedName>
        <fullName evidence="2">Serine/threonine protein phosphatase</fullName>
    </submittedName>
</protein>
<dbReference type="InterPro" id="IPR029052">
    <property type="entry name" value="Metallo-depent_PP-like"/>
</dbReference>